<evidence type="ECO:0000256" key="4">
    <source>
        <dbReference type="SAM" id="MobiDB-lite"/>
    </source>
</evidence>
<dbReference type="Gene3D" id="1.10.443.10">
    <property type="entry name" value="Intergrase catalytic core"/>
    <property type="match status" value="1"/>
</dbReference>
<dbReference type="SUPFAM" id="SSF47823">
    <property type="entry name" value="lambda integrase-like, N-terminal domain"/>
    <property type="match status" value="1"/>
</dbReference>
<evidence type="ECO:0000259" key="5">
    <source>
        <dbReference type="PROSITE" id="PS51900"/>
    </source>
</evidence>
<dbReference type="GO" id="GO:0003677">
    <property type="term" value="F:DNA binding"/>
    <property type="evidence" value="ECO:0007669"/>
    <property type="project" value="UniProtKB-UniRule"/>
</dbReference>
<dbReference type="GO" id="GO:0006310">
    <property type="term" value="P:DNA recombination"/>
    <property type="evidence" value="ECO:0007669"/>
    <property type="project" value="UniProtKB-KW"/>
</dbReference>
<feature type="region of interest" description="Disordered" evidence="4">
    <location>
        <begin position="204"/>
        <end position="295"/>
    </location>
</feature>
<reference evidence="6 7" key="1">
    <citation type="submission" date="2019-06" db="EMBL/GenBank/DDBJ databases">
        <title>Sequencing the genomes of 1000 actinobacteria strains.</title>
        <authorList>
            <person name="Klenk H.-P."/>
        </authorList>
    </citation>
    <scope>NUCLEOTIDE SEQUENCE [LARGE SCALE GENOMIC DNA]</scope>
    <source>
        <strain evidence="6 7">DSM 42059</strain>
    </source>
</reference>
<name>A0A561V4C5_9ACTN</name>
<dbReference type="AlphaFoldDB" id="A0A561V4C5"/>
<evidence type="ECO:0000256" key="3">
    <source>
        <dbReference type="PROSITE-ProRule" id="PRU01248"/>
    </source>
</evidence>
<dbReference type="InterPro" id="IPR011010">
    <property type="entry name" value="DNA_brk_join_enz"/>
</dbReference>
<protein>
    <recommendedName>
        <fullName evidence="5">Core-binding (CB) domain-containing protein</fullName>
    </recommendedName>
</protein>
<dbReference type="EMBL" id="VIWW01000001">
    <property type="protein sequence ID" value="TWG06433.1"/>
    <property type="molecule type" value="Genomic_DNA"/>
</dbReference>
<comment type="caution">
    <text evidence="6">The sequence shown here is derived from an EMBL/GenBank/DDBJ whole genome shotgun (WGS) entry which is preliminary data.</text>
</comment>
<dbReference type="Gene3D" id="1.10.150.130">
    <property type="match status" value="1"/>
</dbReference>
<evidence type="ECO:0000313" key="7">
    <source>
        <dbReference type="Proteomes" id="UP000318186"/>
    </source>
</evidence>
<dbReference type="PROSITE" id="PS51900">
    <property type="entry name" value="CB"/>
    <property type="match status" value="1"/>
</dbReference>
<evidence type="ECO:0000313" key="6">
    <source>
        <dbReference type="EMBL" id="TWG06433.1"/>
    </source>
</evidence>
<feature type="compositionally biased region" description="Basic residues" evidence="4">
    <location>
        <begin position="225"/>
        <end position="248"/>
    </location>
</feature>
<feature type="domain" description="Core-binding (CB)" evidence="5">
    <location>
        <begin position="1"/>
        <end position="62"/>
    </location>
</feature>
<proteinExistence type="predicted"/>
<dbReference type="InterPro" id="IPR010998">
    <property type="entry name" value="Integrase_recombinase_N"/>
</dbReference>
<evidence type="ECO:0000256" key="2">
    <source>
        <dbReference type="ARBA" id="ARBA00023172"/>
    </source>
</evidence>
<keyword evidence="2" id="KW-0233">DNA recombination</keyword>
<dbReference type="GO" id="GO:0015074">
    <property type="term" value="P:DNA integration"/>
    <property type="evidence" value="ECO:0007669"/>
    <property type="project" value="InterPro"/>
</dbReference>
<dbReference type="InterPro" id="IPR013762">
    <property type="entry name" value="Integrase-like_cat_sf"/>
</dbReference>
<dbReference type="SUPFAM" id="SSF56349">
    <property type="entry name" value="DNA breaking-rejoining enzymes"/>
    <property type="match status" value="1"/>
</dbReference>
<evidence type="ECO:0000256" key="1">
    <source>
        <dbReference type="ARBA" id="ARBA00023125"/>
    </source>
</evidence>
<gene>
    <name evidence="6" type="ORF">FHX80_114928</name>
</gene>
<keyword evidence="1 3" id="KW-0238">DNA-binding</keyword>
<accession>A0A561V4C5</accession>
<dbReference type="Proteomes" id="UP000318186">
    <property type="component" value="Unassembled WGS sequence"/>
</dbReference>
<feature type="compositionally biased region" description="Basic residues" evidence="4">
    <location>
        <begin position="272"/>
        <end position="281"/>
    </location>
</feature>
<dbReference type="InterPro" id="IPR044068">
    <property type="entry name" value="CB"/>
</dbReference>
<organism evidence="6 7">
    <name type="scientific">Streptomyces brevispora</name>
    <dbReference type="NCBI Taxonomy" id="887462"/>
    <lineage>
        <taxon>Bacteria</taxon>
        <taxon>Bacillati</taxon>
        <taxon>Actinomycetota</taxon>
        <taxon>Actinomycetes</taxon>
        <taxon>Kitasatosporales</taxon>
        <taxon>Streptomycetaceae</taxon>
        <taxon>Streptomyces</taxon>
    </lineage>
</organism>
<feature type="compositionally biased region" description="Gly residues" evidence="4">
    <location>
        <begin position="285"/>
        <end position="295"/>
    </location>
</feature>
<feature type="compositionally biased region" description="Pro residues" evidence="4">
    <location>
        <begin position="255"/>
        <end position="267"/>
    </location>
</feature>
<sequence length="295" mass="32243">MAAFTAWCASVGRRPLPATPETVTEYVAHLTVTPSPQTGRPLAPGSINRVLTAVRAAHRADAAPAPETEGARKVLSGYRKRLAAANGRAEARAARPRRAGPSTPDALREMLATLDQDTLIGKRDAALLLLGYACTAHVSELVSLDQADAVETNAGLLVTLYRRPLKRHDKVAVPYGPIPATCPVWAAARRAERQGAHQWAAVRPYRWPRPHHPSNDPSRPERRGPVRPHHPYRRGRHRHPRCHARRLRGAVDWPLPAPRVSTPPPAAPAERRSRRPSRRSRGAGSATGGGRRVRC</sequence>